<dbReference type="InterPro" id="IPR005821">
    <property type="entry name" value="Ion_trans_dom"/>
</dbReference>
<dbReference type="PROSITE" id="PS50042">
    <property type="entry name" value="CNMP_BINDING_3"/>
    <property type="match status" value="1"/>
</dbReference>
<evidence type="ECO:0000256" key="16">
    <source>
        <dbReference type="ARBA" id="ARBA00023136"/>
    </source>
</evidence>
<dbReference type="FunFam" id="1.10.287.630:FF:000002">
    <property type="entry name" value="Potassium/sodium hyperpolarization-activated cyclic nucleotide-gated channel 4"/>
    <property type="match status" value="1"/>
</dbReference>
<feature type="transmembrane region" description="Helical" evidence="24">
    <location>
        <begin position="230"/>
        <end position="254"/>
    </location>
</feature>
<dbReference type="Pfam" id="PF00520">
    <property type="entry name" value="Ion_trans"/>
    <property type="match status" value="1"/>
</dbReference>
<dbReference type="FunFam" id="2.60.120.10:FF:000007">
    <property type="entry name" value="Putative potassium/sodium hyperpolarization-activated cyclic nucleotide-gated channel 2"/>
    <property type="match status" value="1"/>
</dbReference>
<keyword evidence="10" id="KW-0631">Potassium channel</keyword>
<dbReference type="GO" id="GO:0030424">
    <property type="term" value="C:axon"/>
    <property type="evidence" value="ECO:0007669"/>
    <property type="project" value="TreeGrafter"/>
</dbReference>
<dbReference type="Gene3D" id="1.10.287.630">
    <property type="entry name" value="Helix hairpin bin"/>
    <property type="match status" value="1"/>
</dbReference>
<dbReference type="Ensembl" id="ENSOSIT00000049200.1">
    <property type="protein sequence ID" value="ENSOSIP00000046816.1"/>
    <property type="gene ID" value="ENSOSIG00000022148.1"/>
</dbReference>
<protein>
    <recommendedName>
        <fullName evidence="25">Cyclic nucleotide-binding domain-containing protein</fullName>
    </recommendedName>
</protein>
<evidence type="ECO:0000256" key="15">
    <source>
        <dbReference type="ARBA" id="ARBA00023065"/>
    </source>
</evidence>
<dbReference type="SMART" id="SM00100">
    <property type="entry name" value="cNMP"/>
    <property type="match status" value="1"/>
</dbReference>
<evidence type="ECO:0000256" key="23">
    <source>
        <dbReference type="SAM" id="MobiDB-lite"/>
    </source>
</evidence>
<keyword evidence="20" id="KW-0407">Ion channel</keyword>
<keyword evidence="19" id="KW-1071">Ligand-gated ion channel</keyword>
<keyword evidence="16 24" id="KW-0472">Membrane</keyword>
<dbReference type="GO" id="GO:0003254">
    <property type="term" value="P:regulation of membrane depolarization"/>
    <property type="evidence" value="ECO:0007669"/>
    <property type="project" value="TreeGrafter"/>
</dbReference>
<keyword evidence="27" id="KW-1185">Reference proteome</keyword>
<dbReference type="InterPro" id="IPR014710">
    <property type="entry name" value="RmlC-like_jellyroll"/>
</dbReference>
<evidence type="ECO:0000256" key="22">
    <source>
        <dbReference type="ARBA" id="ARBA00036239"/>
    </source>
</evidence>
<keyword evidence="9" id="KW-0547">Nucleotide-binding</keyword>
<evidence type="ECO:0000256" key="9">
    <source>
        <dbReference type="ARBA" id="ARBA00022741"/>
    </source>
</evidence>
<feature type="transmembrane region" description="Helical" evidence="24">
    <location>
        <begin position="461"/>
        <end position="484"/>
    </location>
</feature>
<feature type="compositionally biased region" description="Polar residues" evidence="23">
    <location>
        <begin position="872"/>
        <end position="896"/>
    </location>
</feature>
<organism evidence="26 27">
    <name type="scientific">Oryzias sinensis</name>
    <name type="common">Chinese medaka</name>
    <dbReference type="NCBI Taxonomy" id="183150"/>
    <lineage>
        <taxon>Eukaryota</taxon>
        <taxon>Metazoa</taxon>
        <taxon>Chordata</taxon>
        <taxon>Craniata</taxon>
        <taxon>Vertebrata</taxon>
        <taxon>Euteleostomi</taxon>
        <taxon>Actinopterygii</taxon>
        <taxon>Neopterygii</taxon>
        <taxon>Teleostei</taxon>
        <taxon>Neoteleostei</taxon>
        <taxon>Acanthomorphata</taxon>
        <taxon>Ovalentaria</taxon>
        <taxon>Atherinomorphae</taxon>
        <taxon>Beloniformes</taxon>
        <taxon>Adrianichthyidae</taxon>
        <taxon>Oryziinae</taxon>
        <taxon>Oryzias</taxon>
    </lineage>
</organism>
<feature type="domain" description="Cyclic nucleotide-binding" evidence="25">
    <location>
        <begin position="562"/>
        <end position="668"/>
    </location>
</feature>
<accession>A0A8C7ZPY0</accession>
<dbReference type="GO" id="GO:0098855">
    <property type="term" value="C:HCN channel complex"/>
    <property type="evidence" value="ECO:0007669"/>
    <property type="project" value="TreeGrafter"/>
</dbReference>
<keyword evidence="5" id="KW-1003">Cell membrane</keyword>
<evidence type="ECO:0000256" key="6">
    <source>
        <dbReference type="ARBA" id="ARBA00022538"/>
    </source>
</evidence>
<reference evidence="26" key="2">
    <citation type="submission" date="2025-09" db="UniProtKB">
        <authorList>
            <consortium name="Ensembl"/>
        </authorList>
    </citation>
    <scope>IDENTIFICATION</scope>
</reference>
<keyword evidence="13 24" id="KW-1133">Transmembrane helix</keyword>
<feature type="transmembrane region" description="Helical" evidence="24">
    <location>
        <begin position="260"/>
        <end position="279"/>
    </location>
</feature>
<evidence type="ECO:0000256" key="1">
    <source>
        <dbReference type="ARBA" id="ARBA00004651"/>
    </source>
</evidence>
<dbReference type="Pfam" id="PF00027">
    <property type="entry name" value="cNMP_binding"/>
    <property type="match status" value="1"/>
</dbReference>
<dbReference type="SUPFAM" id="SSF51206">
    <property type="entry name" value="cAMP-binding domain-like"/>
    <property type="match status" value="1"/>
</dbReference>
<dbReference type="AlphaFoldDB" id="A0A8C7ZPY0"/>
<evidence type="ECO:0000256" key="19">
    <source>
        <dbReference type="ARBA" id="ARBA00023286"/>
    </source>
</evidence>
<dbReference type="InterPro" id="IPR013621">
    <property type="entry name" value="Ion_trans_N"/>
</dbReference>
<evidence type="ECO:0000256" key="18">
    <source>
        <dbReference type="ARBA" id="ARBA00023201"/>
    </source>
</evidence>
<keyword evidence="3" id="KW-0813">Transport</keyword>
<feature type="compositionally biased region" description="Polar residues" evidence="23">
    <location>
        <begin position="798"/>
        <end position="808"/>
    </location>
</feature>
<evidence type="ECO:0000256" key="10">
    <source>
        <dbReference type="ARBA" id="ARBA00022826"/>
    </source>
</evidence>
<dbReference type="Gene3D" id="2.60.120.10">
    <property type="entry name" value="Jelly Rolls"/>
    <property type="match status" value="1"/>
</dbReference>
<evidence type="ECO:0000256" key="8">
    <source>
        <dbReference type="ARBA" id="ARBA00022692"/>
    </source>
</evidence>
<name>A0A8C7ZPY0_9TELE</name>
<evidence type="ECO:0000256" key="2">
    <source>
        <dbReference type="ARBA" id="ARBA00006305"/>
    </source>
</evidence>
<dbReference type="GeneTree" id="ENSGT00940000156523"/>
<dbReference type="GO" id="GO:0030552">
    <property type="term" value="F:cAMP binding"/>
    <property type="evidence" value="ECO:0007669"/>
    <property type="project" value="UniProtKB-KW"/>
</dbReference>
<evidence type="ECO:0000256" key="13">
    <source>
        <dbReference type="ARBA" id="ARBA00022989"/>
    </source>
</evidence>
<evidence type="ECO:0000259" key="25">
    <source>
        <dbReference type="PROSITE" id="PS50042"/>
    </source>
</evidence>
<keyword evidence="4" id="KW-0894">Sodium channel</keyword>
<dbReference type="GO" id="GO:0005272">
    <property type="term" value="F:sodium channel activity"/>
    <property type="evidence" value="ECO:0007669"/>
    <property type="project" value="UniProtKB-KW"/>
</dbReference>
<dbReference type="Gene3D" id="1.10.287.70">
    <property type="match status" value="1"/>
</dbReference>
<dbReference type="InterPro" id="IPR051413">
    <property type="entry name" value="K/Na_HCN_channel"/>
</dbReference>
<evidence type="ECO:0000256" key="17">
    <source>
        <dbReference type="ARBA" id="ARBA00023149"/>
    </source>
</evidence>
<keyword evidence="17" id="KW-0114">cAMP</keyword>
<keyword evidence="8 24" id="KW-0812">Transmembrane</keyword>
<keyword evidence="12" id="KW-0630">Potassium</keyword>
<feature type="transmembrane region" description="Helical" evidence="24">
    <location>
        <begin position="431"/>
        <end position="449"/>
    </location>
</feature>
<feature type="compositionally biased region" description="Gly residues" evidence="23">
    <location>
        <begin position="89"/>
        <end position="100"/>
    </location>
</feature>
<evidence type="ECO:0000256" key="4">
    <source>
        <dbReference type="ARBA" id="ARBA00022461"/>
    </source>
</evidence>
<keyword evidence="18" id="KW-0739">Sodium transport</keyword>
<evidence type="ECO:0000256" key="20">
    <source>
        <dbReference type="ARBA" id="ARBA00023303"/>
    </source>
</evidence>
<evidence type="ECO:0000256" key="11">
    <source>
        <dbReference type="ARBA" id="ARBA00022882"/>
    </source>
</evidence>
<feature type="region of interest" description="Disordered" evidence="23">
    <location>
        <begin position="845"/>
        <end position="997"/>
    </location>
</feature>
<keyword evidence="15" id="KW-0406">Ion transport</keyword>
<dbReference type="PANTHER" id="PTHR45689">
    <property type="entry name" value="I[[H]] CHANNEL, ISOFORM E"/>
    <property type="match status" value="1"/>
</dbReference>
<evidence type="ECO:0000256" key="14">
    <source>
        <dbReference type="ARBA" id="ARBA00023053"/>
    </source>
</evidence>
<dbReference type="SUPFAM" id="SSF81324">
    <property type="entry name" value="Voltage-gated potassium channels"/>
    <property type="match status" value="1"/>
</dbReference>
<dbReference type="PRINTS" id="PR01463">
    <property type="entry name" value="EAGCHANLFMLY"/>
</dbReference>
<comment type="catalytic activity">
    <reaction evidence="22">
        <text>Na(+)(in) = Na(+)(out)</text>
        <dbReference type="Rhea" id="RHEA:34963"/>
        <dbReference type="ChEBI" id="CHEBI:29101"/>
    </reaction>
</comment>
<keyword evidence="6" id="KW-0633">Potassium transport</keyword>
<evidence type="ECO:0000256" key="24">
    <source>
        <dbReference type="SAM" id="Phobius"/>
    </source>
</evidence>
<feature type="compositionally biased region" description="Low complexity" evidence="23">
    <location>
        <begin position="958"/>
        <end position="973"/>
    </location>
</feature>
<comment type="catalytic activity">
    <reaction evidence="21">
        <text>K(+)(in) = K(+)(out)</text>
        <dbReference type="Rhea" id="RHEA:29463"/>
        <dbReference type="ChEBI" id="CHEBI:29103"/>
    </reaction>
</comment>
<dbReference type="GO" id="GO:0005249">
    <property type="term" value="F:voltage-gated potassium channel activity"/>
    <property type="evidence" value="ECO:0007669"/>
    <property type="project" value="InterPro"/>
</dbReference>
<comment type="similarity">
    <text evidence="2">Belongs to the potassium channel HCN family.</text>
</comment>
<sequence length="997" mass="110027">MLNVMDRNEVSPASAAATMKKKGVGGSGRSRINAPEAVASKCAKNDSGQNCLDSASPGAPSGKQPVVMDDTEDGEEESKFQYPRLRRSGGSGSSGGGGGSIRMKNFAPGGGAASSASRRSSNKEPCLTHTEDVPAASRPTAASRTQLQQPRNSVTFQKQEDGPPIVPAEDAETRGSQASFMQRQFSSMLQPGVNKFSLRMYGSQKAVEREQERVKSAGNWIIHPYSDFRFYWDFTMLLFMVGNLIIIPVGITFFKEETTTPWIIFNVVSDTFFLMDLVLNFRTGIIIEDNSDIILDPKTIKTKYLKTWFIVDFISSIPVDYIFLIVEKGIDSEVYKTARALRIVRFTKILSLLRLLRLSRLIRYIHQWEEIFHMTYDLASAVMRIFNLIGMMLLLCHWDGCLQFLVPMLQEFPSDCWVSLNKMENDTWSELYSFAVFKAMSHMLCIGYGRQAPESLSDIWLTMLSMIVGATCYAVFIGHATALIQSLDSSRRQYQEKYKQVEQYMSFHKLPADFRQKIHDYYEHRYQGKMFDEESILGELSEPLREEIVNFNCRKLVASMPLFANAEPNFVTAMLTKLRFEVFQPHDYIIREGTIGKKMYFIQHGVCSVITKGTLAMKLSDGSYFGEICLLTRGRRTASVRAETYCRLYSLSVDHFNEVLEEYPMMRRAFETVAIDRLDRIGKKNSILMHKVQHDLNSGVFNNQENEMIQEIVKYDREMVKRVDLQRPRAMSMTPSIGGIFAPPGQPQSGSAIATLQQAVAMSFCPQMASPLVGPGTLQSPRMVRRFQVMQNLSSPVSMSPIQSQHPQTFGGAFGSAISSPPIQSPLAATGRTFQYMASVGPSGSQLSLVQHHAPSPTQNQQRPASHKSTHSLHTGSLSQDTRALSASQPSLPQEGTPQAASAAPSPPPSTRTSNSSIGPTQPPHHSLPGPSGVGRSAGAQQRLAFASTPPPGGPAGVGAVAAAAGSGPPDSGVPKKDSIVSLPELDSARSRLSSNL</sequence>
<evidence type="ECO:0000256" key="3">
    <source>
        <dbReference type="ARBA" id="ARBA00022448"/>
    </source>
</evidence>
<evidence type="ECO:0000256" key="5">
    <source>
        <dbReference type="ARBA" id="ARBA00022475"/>
    </source>
</evidence>
<dbReference type="InterPro" id="IPR000595">
    <property type="entry name" value="cNMP-bd_dom"/>
</dbReference>
<keyword evidence="7" id="KW-0116">cAMP-binding</keyword>
<evidence type="ECO:0000313" key="26">
    <source>
        <dbReference type="Ensembl" id="ENSOSIP00000046816.1"/>
    </source>
</evidence>
<dbReference type="InterPro" id="IPR003938">
    <property type="entry name" value="K_chnl_volt-dep_EAG/ELK/ERG"/>
</dbReference>
<evidence type="ECO:0000313" key="27">
    <source>
        <dbReference type="Proteomes" id="UP000694383"/>
    </source>
</evidence>
<evidence type="ECO:0000256" key="7">
    <source>
        <dbReference type="ARBA" id="ARBA00022566"/>
    </source>
</evidence>
<dbReference type="CDD" id="cd00038">
    <property type="entry name" value="CAP_ED"/>
    <property type="match status" value="1"/>
</dbReference>
<dbReference type="PANTHER" id="PTHR45689:SF11">
    <property type="entry name" value="POTASSIUM_SODIUM HYPERPOLARIZATION-ACTIVATED CYCLIC NUCLEOTIDE-GATED CHANNEL 2"/>
    <property type="match status" value="1"/>
</dbReference>
<reference evidence="26" key="1">
    <citation type="submission" date="2025-08" db="UniProtKB">
        <authorList>
            <consortium name="Ensembl"/>
        </authorList>
    </citation>
    <scope>IDENTIFICATION</scope>
</reference>
<comment type="subcellular location">
    <subcellularLocation>
        <location evidence="1">Cell membrane</location>
        <topology evidence="1">Multi-pass membrane protein</topology>
    </subcellularLocation>
</comment>
<feature type="region of interest" description="Disordered" evidence="23">
    <location>
        <begin position="798"/>
        <end position="817"/>
    </location>
</feature>
<dbReference type="Proteomes" id="UP000694383">
    <property type="component" value="Unplaced"/>
</dbReference>
<evidence type="ECO:0000256" key="12">
    <source>
        <dbReference type="ARBA" id="ARBA00022958"/>
    </source>
</evidence>
<feature type="compositionally biased region" description="Polar residues" evidence="23">
    <location>
        <begin position="140"/>
        <end position="157"/>
    </location>
</feature>
<dbReference type="InterPro" id="IPR018488">
    <property type="entry name" value="cNMP-bd_CS"/>
</dbReference>
<dbReference type="Pfam" id="PF08412">
    <property type="entry name" value="Ion_trans_N"/>
    <property type="match status" value="1"/>
</dbReference>
<keyword evidence="14" id="KW-0915">Sodium</keyword>
<dbReference type="GO" id="GO:0030425">
    <property type="term" value="C:dendrite"/>
    <property type="evidence" value="ECO:0007669"/>
    <property type="project" value="TreeGrafter"/>
</dbReference>
<keyword evidence="11" id="KW-0851">Voltage-gated channel</keyword>
<dbReference type="PROSITE" id="PS00888">
    <property type="entry name" value="CNMP_BINDING_1"/>
    <property type="match status" value="1"/>
</dbReference>
<proteinExistence type="inferred from homology"/>
<dbReference type="FunFam" id="1.10.287.70:FF:000031">
    <property type="entry name" value="Potassium/sodium hyperpolarization-activated cyclic nucleotide-gated channel 1, putative"/>
    <property type="match status" value="1"/>
</dbReference>
<dbReference type="InterPro" id="IPR018490">
    <property type="entry name" value="cNMP-bd_dom_sf"/>
</dbReference>
<feature type="region of interest" description="Disordered" evidence="23">
    <location>
        <begin position="1"/>
        <end position="174"/>
    </location>
</feature>
<evidence type="ECO:0000256" key="21">
    <source>
        <dbReference type="ARBA" id="ARBA00034430"/>
    </source>
</evidence>